<accession>A0A7T3RF07</accession>
<gene>
    <name evidence="1" type="ORF">IWA51_04680</name>
</gene>
<protein>
    <submittedName>
        <fullName evidence="1">CRISPR-associated protein Cas2</fullName>
    </submittedName>
</protein>
<evidence type="ECO:0000313" key="2">
    <source>
        <dbReference type="Proteomes" id="UP000595224"/>
    </source>
</evidence>
<dbReference type="AlphaFoldDB" id="A0A7T3RF07"/>
<proteinExistence type="predicted"/>
<dbReference type="EMBL" id="CP064936">
    <property type="protein sequence ID" value="QQA01896.1"/>
    <property type="molecule type" value="Genomic_DNA"/>
</dbReference>
<organism evidence="1 2">
    <name type="scientific">Treponema peruense</name>
    <dbReference type="NCBI Taxonomy" id="2787628"/>
    <lineage>
        <taxon>Bacteria</taxon>
        <taxon>Pseudomonadati</taxon>
        <taxon>Spirochaetota</taxon>
        <taxon>Spirochaetia</taxon>
        <taxon>Spirochaetales</taxon>
        <taxon>Treponemataceae</taxon>
        <taxon>Treponema</taxon>
    </lineage>
</organism>
<sequence>MFVSVIVEPGSIESGKDLTDILTKFAFSKIQRFCWENMRFSESDIVALKKDIDRVTDYYDKVRFYQFPVEGQFVITELRQKKWRRCAFAPCAK</sequence>
<dbReference type="KEGG" id="tper:IWA51_04680"/>
<evidence type="ECO:0000313" key="1">
    <source>
        <dbReference type="EMBL" id="QQA01896.1"/>
    </source>
</evidence>
<keyword evidence="2" id="KW-1185">Reference proteome</keyword>
<reference evidence="1 2" key="1">
    <citation type="submission" date="2020-11" db="EMBL/GenBank/DDBJ databases">
        <title>Treponema Peruensis nv. sp., first commensal Treponema isolated from human feces.</title>
        <authorList>
            <person name="Belkhou C."/>
            <person name="Raes J."/>
        </authorList>
    </citation>
    <scope>NUCLEOTIDE SEQUENCE [LARGE SCALE GENOMIC DNA]</scope>
    <source>
        <strain evidence="1 2">RCC2812</strain>
    </source>
</reference>
<dbReference type="Proteomes" id="UP000595224">
    <property type="component" value="Chromosome"/>
</dbReference>
<dbReference type="RefSeq" id="WP_177527395.1">
    <property type="nucleotide sequence ID" value="NZ_CBCSHE010000004.1"/>
</dbReference>
<name>A0A7T3RF07_9SPIR</name>